<dbReference type="PANTHER" id="PTHR43622">
    <property type="entry name" value="3-DEHYDROQUINATE SYNTHASE"/>
    <property type="match status" value="1"/>
</dbReference>
<evidence type="ECO:0000256" key="8">
    <source>
        <dbReference type="ARBA" id="ARBA00024092"/>
    </source>
</evidence>
<dbReference type="SUPFAM" id="SSF56796">
    <property type="entry name" value="Dehydroquinate synthase-like"/>
    <property type="match status" value="1"/>
</dbReference>
<evidence type="ECO:0000259" key="9">
    <source>
        <dbReference type="Pfam" id="PF01761"/>
    </source>
</evidence>
<feature type="domain" description="3-dehydroquinate synthase N-terminal" evidence="9">
    <location>
        <begin position="99"/>
        <end position="212"/>
    </location>
</feature>
<reference evidence="11" key="1">
    <citation type="submission" date="2021-05" db="EMBL/GenBank/DDBJ databases">
        <authorList>
            <person name="Arsene-Ploetze F."/>
        </authorList>
    </citation>
    <scope>NUCLEOTIDE SEQUENCE</scope>
    <source>
        <strain evidence="11">DSM 42138</strain>
    </source>
</reference>
<dbReference type="PANTHER" id="PTHR43622:SF3">
    <property type="entry name" value="2-EPI-5-EPI-VALIOLONE SYNTHASE"/>
    <property type="match status" value="1"/>
</dbReference>
<dbReference type="GO" id="GO:0017000">
    <property type="term" value="P:antibiotic biosynthetic process"/>
    <property type="evidence" value="ECO:0007669"/>
    <property type="project" value="InterPro"/>
</dbReference>
<evidence type="ECO:0000256" key="6">
    <source>
        <dbReference type="ARBA" id="ARBA00023993"/>
    </source>
</evidence>
<evidence type="ECO:0000256" key="2">
    <source>
        <dbReference type="ARBA" id="ARBA00022723"/>
    </source>
</evidence>
<dbReference type="CDD" id="cd08199">
    <property type="entry name" value="EEVS"/>
    <property type="match status" value="1"/>
</dbReference>
<dbReference type="RefSeq" id="WP_251491317.1">
    <property type="nucleotide sequence ID" value="NZ_CAJSLV010000057.1"/>
</dbReference>
<dbReference type="AlphaFoldDB" id="A0A9W4DRH1"/>
<dbReference type="Proteomes" id="UP001152519">
    <property type="component" value="Unassembled WGS sequence"/>
</dbReference>
<keyword evidence="5 11" id="KW-0456">Lyase</keyword>
<proteinExistence type="predicted"/>
<keyword evidence="4" id="KW-0520">NAD</keyword>
<comment type="caution">
    <text evidence="11">The sequence shown here is derived from an EMBL/GenBank/DDBJ whole genome shotgun (WGS) entry which is preliminary data.</text>
</comment>
<evidence type="ECO:0000259" key="10">
    <source>
        <dbReference type="Pfam" id="PF24621"/>
    </source>
</evidence>
<evidence type="ECO:0000256" key="1">
    <source>
        <dbReference type="ARBA" id="ARBA00001911"/>
    </source>
</evidence>
<dbReference type="InterPro" id="IPR050071">
    <property type="entry name" value="Dehydroquinate_synthase"/>
</dbReference>
<evidence type="ECO:0000313" key="12">
    <source>
        <dbReference type="Proteomes" id="UP001152519"/>
    </source>
</evidence>
<dbReference type="EMBL" id="CAJSLV010000057">
    <property type="protein sequence ID" value="CAG6394649.1"/>
    <property type="molecule type" value="Genomic_DNA"/>
</dbReference>
<evidence type="ECO:0000256" key="7">
    <source>
        <dbReference type="ARBA" id="ARBA00024060"/>
    </source>
</evidence>
<dbReference type="GO" id="GO:0000166">
    <property type="term" value="F:nucleotide binding"/>
    <property type="evidence" value="ECO:0007669"/>
    <property type="project" value="UniProtKB-KW"/>
</dbReference>
<dbReference type="InterPro" id="IPR056179">
    <property type="entry name" value="DHQS_C"/>
</dbReference>
<keyword evidence="2" id="KW-0479">Metal-binding</keyword>
<protein>
    <recommendedName>
        <fullName evidence="8">2-epi-5-epi-valiolone synthase</fullName>
        <ecNumber evidence="7">4.2.3.152</ecNumber>
    </recommendedName>
</protein>
<evidence type="ECO:0000256" key="4">
    <source>
        <dbReference type="ARBA" id="ARBA00023027"/>
    </source>
</evidence>
<organism evidence="11 12">
    <name type="scientific">Actinacidiphila cocklensis</name>
    <dbReference type="NCBI Taxonomy" id="887465"/>
    <lineage>
        <taxon>Bacteria</taxon>
        <taxon>Bacillati</taxon>
        <taxon>Actinomycetota</taxon>
        <taxon>Actinomycetes</taxon>
        <taxon>Kitasatosporales</taxon>
        <taxon>Streptomycetaceae</taxon>
        <taxon>Actinacidiphila</taxon>
    </lineage>
</organism>
<sequence>MATTTSAEPALDSEADGLYAYGLPHQKHWKVVTSKPVNYEVRFRSGLLDPGDPTLVSAGAPASHIPQRRLLVVETQVHALYGERISAYFSARSVAHEFCVIDAHEQVKTMESVFTVVSAMDRFGVPRRREPVIAFGGGVLTDIVGLATSLYRRSTPYVRVPTTLIGMIDAGIGAKTGVNFERHKNRLGTYHPSLTTLIDPAFLRTLGQRHISNGLAEILKIALVKDARLFGLLETHGTRLVEGRLQSVQGGVGKGVAEEVLQRAIHGMLEELQPNLWEHQLRRIVDYGHSFSPLIEMNALPELLHGEAVGIDMAFSTALAHRRGLVTGEQQSRIRQVMRALGLPLWHRTCTPELMARALDETVMHRDGRQHIPLPDGIGFARFVDDLGHTELAAALADLVPRGSMARETT</sequence>
<evidence type="ECO:0000256" key="3">
    <source>
        <dbReference type="ARBA" id="ARBA00022741"/>
    </source>
</evidence>
<gene>
    <name evidence="11" type="primary">valA</name>
    <name evidence="11" type="ORF">SCOCK_280102</name>
</gene>
<dbReference type="EC" id="4.2.3.152" evidence="7"/>
<name>A0A9W4DRH1_9ACTN</name>
<dbReference type="Gene3D" id="3.40.50.1970">
    <property type="match status" value="1"/>
</dbReference>
<comment type="catalytic activity">
    <reaction evidence="6">
        <text>D-sedoheptulose 7-phosphate = 2-epi-5-epi-valiolone + phosphate</text>
        <dbReference type="Rhea" id="RHEA:44184"/>
        <dbReference type="ChEBI" id="CHEBI:43474"/>
        <dbReference type="ChEBI" id="CHEBI:57483"/>
        <dbReference type="ChEBI" id="CHEBI:84187"/>
        <dbReference type="EC" id="4.2.3.152"/>
    </reaction>
</comment>
<evidence type="ECO:0000313" key="11">
    <source>
        <dbReference type="EMBL" id="CAG6394649.1"/>
    </source>
</evidence>
<keyword evidence="3" id="KW-0547">Nucleotide-binding</keyword>
<dbReference type="Pfam" id="PF01761">
    <property type="entry name" value="DHQ_synthase"/>
    <property type="match status" value="1"/>
</dbReference>
<dbReference type="InterPro" id="IPR035872">
    <property type="entry name" value="EEVS-like"/>
</dbReference>
<feature type="domain" description="3-dehydroquinate synthase C-terminal" evidence="10">
    <location>
        <begin position="214"/>
        <end position="357"/>
    </location>
</feature>
<dbReference type="Gene3D" id="1.20.1090.10">
    <property type="entry name" value="Dehydroquinate synthase-like - alpha domain"/>
    <property type="match status" value="1"/>
</dbReference>
<dbReference type="GO" id="GO:0003856">
    <property type="term" value="F:3-dehydroquinate synthase activity"/>
    <property type="evidence" value="ECO:0007669"/>
    <property type="project" value="TreeGrafter"/>
</dbReference>
<evidence type="ECO:0000256" key="5">
    <source>
        <dbReference type="ARBA" id="ARBA00023239"/>
    </source>
</evidence>
<accession>A0A9W4DRH1</accession>
<dbReference type="InterPro" id="IPR030960">
    <property type="entry name" value="DHQS/DOIS_N"/>
</dbReference>
<dbReference type="GO" id="GO:0046872">
    <property type="term" value="F:metal ion binding"/>
    <property type="evidence" value="ECO:0007669"/>
    <property type="project" value="UniProtKB-KW"/>
</dbReference>
<comment type="cofactor">
    <cofactor evidence="1">
        <name>NAD(+)</name>
        <dbReference type="ChEBI" id="CHEBI:57540"/>
    </cofactor>
</comment>
<keyword evidence="12" id="KW-1185">Reference proteome</keyword>
<dbReference type="Pfam" id="PF24621">
    <property type="entry name" value="DHQS_C"/>
    <property type="match status" value="1"/>
</dbReference>